<comment type="caution">
    <text evidence="3">The sequence shown here is derived from an EMBL/GenBank/DDBJ whole genome shotgun (WGS) entry which is preliminary data.</text>
</comment>
<evidence type="ECO:0000259" key="2">
    <source>
        <dbReference type="Pfam" id="PF01740"/>
    </source>
</evidence>
<feature type="region of interest" description="Disordered" evidence="1">
    <location>
        <begin position="118"/>
        <end position="141"/>
    </location>
</feature>
<feature type="compositionally biased region" description="Acidic residues" evidence="1">
    <location>
        <begin position="118"/>
        <end position="128"/>
    </location>
</feature>
<gene>
    <name evidence="3" type="ORF">VB264_14445</name>
</gene>
<proteinExistence type="predicted"/>
<feature type="domain" description="STAS" evidence="2">
    <location>
        <begin position="6"/>
        <end position="106"/>
    </location>
</feature>
<evidence type="ECO:0000313" key="4">
    <source>
        <dbReference type="Proteomes" id="UP001304671"/>
    </source>
</evidence>
<dbReference type="SUPFAM" id="SSF52091">
    <property type="entry name" value="SpoIIaa-like"/>
    <property type="match status" value="1"/>
</dbReference>
<evidence type="ECO:0000256" key="1">
    <source>
        <dbReference type="SAM" id="MobiDB-lite"/>
    </source>
</evidence>
<dbReference type="Gene3D" id="3.30.750.24">
    <property type="entry name" value="STAS domain"/>
    <property type="match status" value="1"/>
</dbReference>
<reference evidence="3 4" key="1">
    <citation type="submission" date="2023-12" db="EMBL/GenBank/DDBJ databases">
        <title>Novel species of the genus Arcicella isolated from rivers.</title>
        <authorList>
            <person name="Lu H."/>
        </authorList>
    </citation>
    <scope>NUCLEOTIDE SEQUENCE [LARGE SCALE GENOMIC DNA]</scope>
    <source>
        <strain evidence="3 4">LMG 21963</strain>
    </source>
</reference>
<dbReference type="RefSeq" id="WP_323250493.1">
    <property type="nucleotide sequence ID" value="NZ_JAYFUL010000023.1"/>
</dbReference>
<evidence type="ECO:0000313" key="3">
    <source>
        <dbReference type="EMBL" id="MEA5258992.1"/>
    </source>
</evidence>
<protein>
    <submittedName>
        <fullName evidence="3">Anti-anti-sigma factor</fullName>
    </submittedName>
</protein>
<dbReference type="InterPro" id="IPR036513">
    <property type="entry name" value="STAS_dom_sf"/>
</dbReference>
<name>A0ABU5QPI7_9BACT</name>
<accession>A0ABU5QPI7</accession>
<dbReference type="Pfam" id="PF01740">
    <property type="entry name" value="STAS"/>
    <property type="match status" value="1"/>
</dbReference>
<keyword evidence="4" id="KW-1185">Reference proteome</keyword>
<dbReference type="Proteomes" id="UP001304671">
    <property type="component" value="Unassembled WGS sequence"/>
</dbReference>
<dbReference type="InterPro" id="IPR002645">
    <property type="entry name" value="STAS_dom"/>
</dbReference>
<sequence>MEFKVEKNEQYALIELKETALTQENHTDLENIVRQLFREGYGNIIIEFNQIIELDGHGISVIRKANKICLNELGLLIIVTKNDEIIDQLDAAKIEELTVMPTVQEAIDAVYLNELENDFQSDEDDEYDHGEYSEGGSDDDY</sequence>
<organism evidence="3 4">
    <name type="scientific">Arcicella aquatica</name>
    <dbReference type="NCBI Taxonomy" id="217141"/>
    <lineage>
        <taxon>Bacteria</taxon>
        <taxon>Pseudomonadati</taxon>
        <taxon>Bacteroidota</taxon>
        <taxon>Cytophagia</taxon>
        <taxon>Cytophagales</taxon>
        <taxon>Flectobacillaceae</taxon>
        <taxon>Arcicella</taxon>
    </lineage>
</organism>
<dbReference type="EMBL" id="JAYFUL010000023">
    <property type="protein sequence ID" value="MEA5258992.1"/>
    <property type="molecule type" value="Genomic_DNA"/>
</dbReference>